<name>A0A4R2J438_9THEO</name>
<gene>
    <name evidence="2" type="ORF">EV203_1641</name>
</gene>
<comment type="caution">
    <text evidence="2">The sequence shown here is derived from an EMBL/GenBank/DDBJ whole genome shotgun (WGS) entry which is preliminary data.</text>
</comment>
<accession>A0A4R2J438</accession>
<dbReference type="Proteomes" id="UP000294886">
    <property type="component" value="Unassembled WGS sequence"/>
</dbReference>
<dbReference type="AlphaFoldDB" id="A0A4R2J438"/>
<dbReference type="EMBL" id="SLWU01000064">
    <property type="protein sequence ID" value="TCO53411.1"/>
    <property type="molecule type" value="Genomic_DNA"/>
</dbReference>
<evidence type="ECO:0000256" key="1">
    <source>
        <dbReference type="SAM" id="MobiDB-lite"/>
    </source>
</evidence>
<organism evidence="2 3">
    <name type="scientific">Caldanaerobacter subterraneus</name>
    <dbReference type="NCBI Taxonomy" id="911092"/>
    <lineage>
        <taxon>Bacteria</taxon>
        <taxon>Bacillati</taxon>
        <taxon>Bacillota</taxon>
        <taxon>Clostridia</taxon>
        <taxon>Thermoanaerobacterales</taxon>
        <taxon>Thermoanaerobacteraceae</taxon>
        <taxon>Caldanaerobacter</taxon>
    </lineage>
</organism>
<protein>
    <submittedName>
        <fullName evidence="2">Uncharacterized protein</fullName>
    </submittedName>
</protein>
<feature type="non-terminal residue" evidence="2">
    <location>
        <position position="34"/>
    </location>
</feature>
<evidence type="ECO:0000313" key="3">
    <source>
        <dbReference type="Proteomes" id="UP000294886"/>
    </source>
</evidence>
<evidence type="ECO:0000313" key="2">
    <source>
        <dbReference type="EMBL" id="TCO53411.1"/>
    </source>
</evidence>
<proteinExistence type="predicted"/>
<sequence length="34" mass="4033">MPLNRSKKKTPMPTQKPEVRRRNFNEVALGYSEE</sequence>
<reference evidence="2 3" key="1">
    <citation type="submission" date="2019-03" db="EMBL/GenBank/DDBJ databases">
        <title>Genomic Encyclopedia of Type Strains, Phase IV (KMG-IV): sequencing the most valuable type-strain genomes for metagenomic binning, comparative biology and taxonomic classification.</title>
        <authorList>
            <person name="Goeker M."/>
        </authorList>
    </citation>
    <scope>NUCLEOTIDE SEQUENCE [LARGE SCALE GENOMIC DNA]</scope>
    <source>
        <strain evidence="2 3">DSM 13054</strain>
    </source>
</reference>
<feature type="compositionally biased region" description="Basic residues" evidence="1">
    <location>
        <begin position="1"/>
        <end position="10"/>
    </location>
</feature>
<feature type="region of interest" description="Disordered" evidence="1">
    <location>
        <begin position="1"/>
        <end position="34"/>
    </location>
</feature>